<keyword evidence="2" id="KW-0472">Membrane</keyword>
<feature type="transmembrane region" description="Helical" evidence="2">
    <location>
        <begin position="57"/>
        <end position="79"/>
    </location>
</feature>
<dbReference type="EMBL" id="JAOYOD010000001">
    <property type="protein sequence ID" value="MCV9389166.1"/>
    <property type="molecule type" value="Genomic_DNA"/>
</dbReference>
<evidence type="ECO:0000256" key="1">
    <source>
        <dbReference type="SAM" id="MobiDB-lite"/>
    </source>
</evidence>
<keyword evidence="2" id="KW-0812">Transmembrane</keyword>
<evidence type="ECO:0000313" key="4">
    <source>
        <dbReference type="Proteomes" id="UP001300692"/>
    </source>
</evidence>
<keyword evidence="4" id="KW-1185">Reference proteome</keyword>
<comment type="caution">
    <text evidence="3">The sequence shown here is derived from an EMBL/GenBank/DDBJ whole genome shotgun (WGS) entry which is preliminary data.</text>
</comment>
<feature type="compositionally biased region" description="Polar residues" evidence="1">
    <location>
        <begin position="1"/>
        <end position="20"/>
    </location>
</feature>
<evidence type="ECO:0000256" key="2">
    <source>
        <dbReference type="SAM" id="Phobius"/>
    </source>
</evidence>
<proteinExistence type="predicted"/>
<name>A0ABT3CZQ1_9BACT</name>
<evidence type="ECO:0000313" key="3">
    <source>
        <dbReference type="EMBL" id="MCV9389166.1"/>
    </source>
</evidence>
<gene>
    <name evidence="3" type="ORF">N7U62_21045</name>
</gene>
<accession>A0ABT3CZQ1</accession>
<protein>
    <submittedName>
        <fullName evidence="3">Uncharacterized protein</fullName>
    </submittedName>
</protein>
<feature type="region of interest" description="Disordered" evidence="1">
    <location>
        <begin position="1"/>
        <end position="24"/>
    </location>
</feature>
<dbReference type="Proteomes" id="UP001300692">
    <property type="component" value="Unassembled WGS sequence"/>
</dbReference>
<reference evidence="3 4" key="1">
    <citation type="submission" date="2022-10" db="EMBL/GenBank/DDBJ databases">
        <title>Comparative genomics and taxonomic characterization of three novel marine species of genus Reichenbachiella exhibiting antioxidant and polysaccharide degradation activities.</title>
        <authorList>
            <person name="Muhammad N."/>
            <person name="Lee Y.-J."/>
            <person name="Ko J."/>
            <person name="Kim S.-G."/>
        </authorList>
    </citation>
    <scope>NUCLEOTIDE SEQUENCE [LARGE SCALE GENOMIC DNA]</scope>
    <source>
        <strain evidence="3 4">ABR2-5</strain>
    </source>
</reference>
<dbReference type="RefSeq" id="WP_264140088.1">
    <property type="nucleotide sequence ID" value="NZ_JAOYOD010000001.1"/>
</dbReference>
<keyword evidence="2" id="KW-1133">Transmembrane helix</keyword>
<organism evidence="3 4">
    <name type="scientific">Reichenbachiella ulvae</name>
    <dbReference type="NCBI Taxonomy" id="2980104"/>
    <lineage>
        <taxon>Bacteria</taxon>
        <taxon>Pseudomonadati</taxon>
        <taxon>Bacteroidota</taxon>
        <taxon>Cytophagia</taxon>
        <taxon>Cytophagales</taxon>
        <taxon>Reichenbachiellaceae</taxon>
        <taxon>Reichenbachiella</taxon>
    </lineage>
</organism>
<sequence>MRNTLSEQRTIKPESTGSENPKSKEEIVLSNSLLLGSSSVYKEAERALHGNQFPDKYVFVAIGAAIALFGIAIAIAIQFV</sequence>